<dbReference type="AlphaFoldDB" id="B0T357"/>
<dbReference type="KEGG" id="cak:Caul_0155"/>
<dbReference type="OrthoDB" id="7615878at2"/>
<evidence type="ECO:0000313" key="1">
    <source>
        <dbReference type="EMBL" id="ABZ69292.1"/>
    </source>
</evidence>
<dbReference type="HOGENOM" id="CLU_820599_0_0_5"/>
<dbReference type="eggNOG" id="ENOG5032TWS">
    <property type="taxonomic scope" value="Bacteria"/>
</dbReference>
<proteinExistence type="predicted"/>
<name>B0T357_CAUSK</name>
<sequence length="338" mass="37230">MSTLVLARPTDVASPLLRLIAPAYAEVLAALWPAPHTPFVTAPTARRHLICLMLALESETRAPVDLALLMDAPLRKAVRLVVDPAPDGLTRALERLGEIAWTPEDYRGLVTLLADPKPAKTLRHAQRIEPVQVRTLCALPRPLRDAGGAAARVTAGQARLLAEAHALLSRRLSREVLAQRIAVWTRAPTAKALFNLVADDFRRELPKAPHPGTERLKPLETAAAIRDAARRYRNCLASYVDYAIDHQSAVYEWLPAPGAVVEVTPDSYFGWRLDQARLENNKSVDEATRAAIVEELRGMGIHVGRSAWQIRRALDRAGSPTFELEPLDAAIADYFTDD</sequence>
<dbReference type="EMBL" id="CP000927">
    <property type="protein sequence ID" value="ABZ69292.1"/>
    <property type="molecule type" value="Genomic_DNA"/>
</dbReference>
<gene>
    <name evidence="1" type="ordered locus">Caul_0155</name>
</gene>
<reference evidence="1" key="1">
    <citation type="submission" date="2008-01" db="EMBL/GenBank/DDBJ databases">
        <title>Complete sequence of chromosome of Caulobacter sp. K31.</title>
        <authorList>
            <consortium name="US DOE Joint Genome Institute"/>
            <person name="Copeland A."/>
            <person name="Lucas S."/>
            <person name="Lapidus A."/>
            <person name="Barry K."/>
            <person name="Glavina del Rio T."/>
            <person name="Dalin E."/>
            <person name="Tice H."/>
            <person name="Pitluck S."/>
            <person name="Bruce D."/>
            <person name="Goodwin L."/>
            <person name="Thompson L.S."/>
            <person name="Brettin T."/>
            <person name="Detter J.C."/>
            <person name="Han C."/>
            <person name="Schmutz J."/>
            <person name="Larimer F."/>
            <person name="Land M."/>
            <person name="Hauser L."/>
            <person name="Kyrpides N."/>
            <person name="Kim E."/>
            <person name="Stephens C."/>
            <person name="Richardson P."/>
        </authorList>
    </citation>
    <scope>NUCLEOTIDE SEQUENCE [LARGE SCALE GENOMIC DNA]</scope>
    <source>
        <strain evidence="1">K31</strain>
    </source>
</reference>
<protein>
    <submittedName>
        <fullName evidence="1">Uncharacterized protein</fullName>
    </submittedName>
</protein>
<organism evidence="1">
    <name type="scientific">Caulobacter sp. (strain K31)</name>
    <dbReference type="NCBI Taxonomy" id="366602"/>
    <lineage>
        <taxon>Bacteria</taxon>
        <taxon>Pseudomonadati</taxon>
        <taxon>Pseudomonadota</taxon>
        <taxon>Alphaproteobacteria</taxon>
        <taxon>Caulobacterales</taxon>
        <taxon>Caulobacteraceae</taxon>
        <taxon>Caulobacter</taxon>
    </lineage>
</organism>
<accession>B0T357</accession>